<evidence type="ECO:0000313" key="1">
    <source>
        <dbReference type="EMBL" id="JAH78212.1"/>
    </source>
</evidence>
<reference evidence="1" key="1">
    <citation type="submission" date="2014-11" db="EMBL/GenBank/DDBJ databases">
        <authorList>
            <person name="Amaro Gonzalez C."/>
        </authorList>
    </citation>
    <scope>NUCLEOTIDE SEQUENCE</scope>
</reference>
<dbReference type="EMBL" id="GBXM01030365">
    <property type="protein sequence ID" value="JAH78212.1"/>
    <property type="molecule type" value="Transcribed_RNA"/>
</dbReference>
<sequence>MRVKKMAIVQYASTLIVYHFQCSQ</sequence>
<protein>
    <submittedName>
        <fullName evidence="1">Uncharacterized protein</fullName>
    </submittedName>
</protein>
<accession>A0A0E9VJF8</accession>
<reference evidence="1" key="2">
    <citation type="journal article" date="2015" name="Fish Shellfish Immunol.">
        <title>Early steps in the European eel (Anguilla anguilla)-Vibrio vulnificus interaction in the gills: Role of the RtxA13 toxin.</title>
        <authorList>
            <person name="Callol A."/>
            <person name="Pajuelo D."/>
            <person name="Ebbesson L."/>
            <person name="Teles M."/>
            <person name="MacKenzie S."/>
            <person name="Amaro C."/>
        </authorList>
    </citation>
    <scope>NUCLEOTIDE SEQUENCE</scope>
</reference>
<dbReference type="AlphaFoldDB" id="A0A0E9VJF8"/>
<proteinExistence type="predicted"/>
<name>A0A0E9VJF8_ANGAN</name>
<organism evidence="1">
    <name type="scientific">Anguilla anguilla</name>
    <name type="common">European freshwater eel</name>
    <name type="synonym">Muraena anguilla</name>
    <dbReference type="NCBI Taxonomy" id="7936"/>
    <lineage>
        <taxon>Eukaryota</taxon>
        <taxon>Metazoa</taxon>
        <taxon>Chordata</taxon>
        <taxon>Craniata</taxon>
        <taxon>Vertebrata</taxon>
        <taxon>Euteleostomi</taxon>
        <taxon>Actinopterygii</taxon>
        <taxon>Neopterygii</taxon>
        <taxon>Teleostei</taxon>
        <taxon>Anguilliformes</taxon>
        <taxon>Anguillidae</taxon>
        <taxon>Anguilla</taxon>
    </lineage>
</organism>